<feature type="compositionally biased region" description="Low complexity" evidence="1">
    <location>
        <begin position="60"/>
        <end position="76"/>
    </location>
</feature>
<organism evidence="2 3">
    <name type="scientific">Eragrostis curvula</name>
    <name type="common">weeping love grass</name>
    <dbReference type="NCBI Taxonomy" id="38414"/>
    <lineage>
        <taxon>Eukaryota</taxon>
        <taxon>Viridiplantae</taxon>
        <taxon>Streptophyta</taxon>
        <taxon>Embryophyta</taxon>
        <taxon>Tracheophyta</taxon>
        <taxon>Spermatophyta</taxon>
        <taxon>Magnoliopsida</taxon>
        <taxon>Liliopsida</taxon>
        <taxon>Poales</taxon>
        <taxon>Poaceae</taxon>
        <taxon>PACMAD clade</taxon>
        <taxon>Chloridoideae</taxon>
        <taxon>Eragrostideae</taxon>
        <taxon>Eragrostidinae</taxon>
        <taxon>Eragrostis</taxon>
    </lineage>
</organism>
<gene>
    <name evidence="2" type="ORF">EJB05_08412</name>
</gene>
<dbReference type="Proteomes" id="UP000324897">
    <property type="component" value="Unassembled WGS sequence"/>
</dbReference>
<evidence type="ECO:0000256" key="1">
    <source>
        <dbReference type="SAM" id="MobiDB-lite"/>
    </source>
</evidence>
<proteinExistence type="predicted"/>
<feature type="compositionally biased region" description="Low complexity" evidence="1">
    <location>
        <begin position="1"/>
        <end position="16"/>
    </location>
</feature>
<name>A0A5J9W403_9POAL</name>
<evidence type="ECO:0000313" key="3">
    <source>
        <dbReference type="Proteomes" id="UP000324897"/>
    </source>
</evidence>
<dbReference type="AlphaFoldDB" id="A0A5J9W403"/>
<feature type="region of interest" description="Disordered" evidence="1">
    <location>
        <begin position="1"/>
        <end position="107"/>
    </location>
</feature>
<sequence length="107" mass="10991">MPSPSPFVSWSSSGEPALSVSTSGMDRSDGARTRGTTLLASVTTTMWPSPRTRPARAGKRASAASDARGRTARGSSSGSGGMKKRSMQKATSSTLRSASRPMSIGVV</sequence>
<comment type="caution">
    <text evidence="2">The sequence shown here is derived from an EMBL/GenBank/DDBJ whole genome shotgun (WGS) entry which is preliminary data.</text>
</comment>
<protein>
    <submittedName>
        <fullName evidence="2">Uncharacterized protein</fullName>
    </submittedName>
</protein>
<accession>A0A5J9W403</accession>
<dbReference type="Gramene" id="TVU42030">
    <property type="protein sequence ID" value="TVU42030"/>
    <property type="gene ID" value="EJB05_08412"/>
</dbReference>
<feature type="compositionally biased region" description="Polar residues" evidence="1">
    <location>
        <begin position="34"/>
        <end position="47"/>
    </location>
</feature>
<evidence type="ECO:0000313" key="2">
    <source>
        <dbReference type="EMBL" id="TVU42030.1"/>
    </source>
</evidence>
<dbReference type="EMBL" id="RWGY01000005">
    <property type="protein sequence ID" value="TVU42030.1"/>
    <property type="molecule type" value="Genomic_DNA"/>
</dbReference>
<feature type="compositionally biased region" description="Polar residues" evidence="1">
    <location>
        <begin position="88"/>
        <end position="97"/>
    </location>
</feature>
<keyword evidence="3" id="KW-1185">Reference proteome</keyword>
<reference evidence="2 3" key="1">
    <citation type="journal article" date="2019" name="Sci. Rep.">
        <title>A high-quality genome of Eragrostis curvula grass provides insights into Poaceae evolution and supports new strategies to enhance forage quality.</title>
        <authorList>
            <person name="Carballo J."/>
            <person name="Santos B.A.C.M."/>
            <person name="Zappacosta D."/>
            <person name="Garbus I."/>
            <person name="Selva J.P."/>
            <person name="Gallo C.A."/>
            <person name="Diaz A."/>
            <person name="Albertini E."/>
            <person name="Caccamo M."/>
            <person name="Echenique V."/>
        </authorList>
    </citation>
    <scope>NUCLEOTIDE SEQUENCE [LARGE SCALE GENOMIC DNA]</scope>
    <source>
        <strain evidence="3">cv. Victoria</strain>
        <tissue evidence="2">Leaf</tissue>
    </source>
</reference>